<protein>
    <submittedName>
        <fullName evidence="3">Uncharacterized protein</fullName>
    </submittedName>
</protein>
<feature type="region of interest" description="Disordered" evidence="1">
    <location>
        <begin position="1"/>
        <end position="40"/>
    </location>
</feature>
<proteinExistence type="predicted"/>
<evidence type="ECO:0000256" key="1">
    <source>
        <dbReference type="SAM" id="MobiDB-lite"/>
    </source>
</evidence>
<sequence length="75" mass="8768">MRGKSTPATNRIPEEHKQTEAPAAASEDEHYLPPRKSVHPPEKEKYVHYFYRSLLWMFILLVAGLFVWGWKLVST</sequence>
<accession>A0A559KHH8</accession>
<dbReference type="RefSeq" id="WP_144842820.1">
    <property type="nucleotide sequence ID" value="NZ_VNJI01000002.1"/>
</dbReference>
<feature type="transmembrane region" description="Helical" evidence="2">
    <location>
        <begin position="49"/>
        <end position="70"/>
    </location>
</feature>
<evidence type="ECO:0000256" key="2">
    <source>
        <dbReference type="SAM" id="Phobius"/>
    </source>
</evidence>
<gene>
    <name evidence="3" type="ORF">FPZ49_02445</name>
</gene>
<keyword evidence="2" id="KW-0472">Membrane</keyword>
<dbReference type="EMBL" id="VNJI01000002">
    <property type="protein sequence ID" value="TVY11581.1"/>
    <property type="molecule type" value="Genomic_DNA"/>
</dbReference>
<keyword evidence="4" id="KW-1185">Reference proteome</keyword>
<dbReference type="Proteomes" id="UP000317036">
    <property type="component" value="Unassembled WGS sequence"/>
</dbReference>
<comment type="caution">
    <text evidence="3">The sequence shown here is derived from an EMBL/GenBank/DDBJ whole genome shotgun (WGS) entry which is preliminary data.</text>
</comment>
<evidence type="ECO:0000313" key="3">
    <source>
        <dbReference type="EMBL" id="TVY11581.1"/>
    </source>
</evidence>
<name>A0A559KHH8_9BACL</name>
<evidence type="ECO:0000313" key="4">
    <source>
        <dbReference type="Proteomes" id="UP000317036"/>
    </source>
</evidence>
<dbReference type="AlphaFoldDB" id="A0A559KHH8"/>
<keyword evidence="2" id="KW-0812">Transmembrane</keyword>
<dbReference type="OrthoDB" id="2622545at2"/>
<keyword evidence="2" id="KW-1133">Transmembrane helix</keyword>
<reference evidence="3 4" key="1">
    <citation type="submission" date="2019-07" db="EMBL/GenBank/DDBJ databases">
        <authorList>
            <person name="Kim J."/>
        </authorList>
    </citation>
    <scope>NUCLEOTIDE SEQUENCE [LARGE SCALE GENOMIC DNA]</scope>
    <source>
        <strain evidence="3 4">JC52</strain>
    </source>
</reference>
<organism evidence="3 4">
    <name type="scientific">Paenibacillus cremeus</name>
    <dbReference type="NCBI Taxonomy" id="2163881"/>
    <lineage>
        <taxon>Bacteria</taxon>
        <taxon>Bacillati</taxon>
        <taxon>Bacillota</taxon>
        <taxon>Bacilli</taxon>
        <taxon>Bacillales</taxon>
        <taxon>Paenibacillaceae</taxon>
        <taxon>Paenibacillus</taxon>
    </lineage>
</organism>